<dbReference type="Proteomes" id="UP000887566">
    <property type="component" value="Unplaced"/>
</dbReference>
<sequence>MGFTSSRVGGFVFAVSESSGERQSARSTNHDRRGGAMNGRARARRVTDEQSLNGHSWCCEGSDRRCGRCDFRCCRFDAPSLLIHSFGNRRPPLVAAVVCSLKGAPPVVLRLAGERPPLAPTPRFTSPICHNFADSTPIPVVGAPCSIR</sequence>
<reference evidence="3" key="1">
    <citation type="submission" date="2022-11" db="UniProtKB">
        <authorList>
            <consortium name="WormBaseParasite"/>
        </authorList>
    </citation>
    <scope>IDENTIFICATION</scope>
</reference>
<keyword evidence="2" id="KW-1185">Reference proteome</keyword>
<evidence type="ECO:0000313" key="2">
    <source>
        <dbReference type="Proteomes" id="UP000887566"/>
    </source>
</evidence>
<proteinExistence type="predicted"/>
<dbReference type="AlphaFoldDB" id="A0A914VG63"/>
<accession>A0A914VG63</accession>
<dbReference type="WBParaSite" id="PSAMB.scaffold1945size26508.g15654.t1">
    <property type="protein sequence ID" value="PSAMB.scaffold1945size26508.g15654.t1"/>
    <property type="gene ID" value="PSAMB.scaffold1945size26508.g15654"/>
</dbReference>
<feature type="compositionally biased region" description="Basic and acidic residues" evidence="1">
    <location>
        <begin position="19"/>
        <end position="34"/>
    </location>
</feature>
<evidence type="ECO:0000256" key="1">
    <source>
        <dbReference type="SAM" id="MobiDB-lite"/>
    </source>
</evidence>
<evidence type="ECO:0000313" key="3">
    <source>
        <dbReference type="WBParaSite" id="PSAMB.scaffold1945size26508.g15654.t1"/>
    </source>
</evidence>
<name>A0A914VG63_9BILA</name>
<protein>
    <submittedName>
        <fullName evidence="3">Uncharacterized protein</fullName>
    </submittedName>
</protein>
<organism evidence="2 3">
    <name type="scientific">Plectus sambesii</name>
    <dbReference type="NCBI Taxonomy" id="2011161"/>
    <lineage>
        <taxon>Eukaryota</taxon>
        <taxon>Metazoa</taxon>
        <taxon>Ecdysozoa</taxon>
        <taxon>Nematoda</taxon>
        <taxon>Chromadorea</taxon>
        <taxon>Plectida</taxon>
        <taxon>Plectina</taxon>
        <taxon>Plectoidea</taxon>
        <taxon>Plectidae</taxon>
        <taxon>Plectus</taxon>
    </lineage>
</organism>
<feature type="region of interest" description="Disordered" evidence="1">
    <location>
        <begin position="19"/>
        <end position="47"/>
    </location>
</feature>